<dbReference type="EMBL" id="JAUSRD010000007">
    <property type="protein sequence ID" value="MDP9894118.1"/>
    <property type="molecule type" value="Genomic_DNA"/>
</dbReference>
<gene>
    <name evidence="2" type="ORF">J2W31_003241</name>
</gene>
<protein>
    <recommendedName>
        <fullName evidence="4">Lipoprotein</fullName>
    </recommendedName>
</protein>
<reference evidence="2" key="1">
    <citation type="submission" date="2023-07" db="EMBL/GenBank/DDBJ databases">
        <title>Sorghum-associated microbial communities from plants grown in Nebraska, USA.</title>
        <authorList>
            <person name="Schachtman D."/>
        </authorList>
    </citation>
    <scope>NUCLEOTIDE SEQUENCE</scope>
    <source>
        <strain evidence="2">DS3754</strain>
    </source>
</reference>
<dbReference type="AlphaFoldDB" id="A0AAW8CRL5"/>
<dbReference type="Proteomes" id="UP001242045">
    <property type="component" value="Unassembled WGS sequence"/>
</dbReference>
<name>A0AAW8CRL5_9BURK</name>
<dbReference type="RefSeq" id="WP_307685346.1">
    <property type="nucleotide sequence ID" value="NZ_JAUSRD010000007.1"/>
</dbReference>
<feature type="signal peptide" evidence="1">
    <location>
        <begin position="1"/>
        <end position="21"/>
    </location>
</feature>
<evidence type="ECO:0008006" key="4">
    <source>
        <dbReference type="Google" id="ProtNLM"/>
    </source>
</evidence>
<evidence type="ECO:0000256" key="1">
    <source>
        <dbReference type="SAM" id="SignalP"/>
    </source>
</evidence>
<feature type="chain" id="PRO_5043465516" description="Lipoprotein" evidence="1">
    <location>
        <begin position="22"/>
        <end position="264"/>
    </location>
</feature>
<sequence length="264" mass="28972">MKSWLLLIAGTVLLPLLVACAPDKSTCRLFDPNDRLPCDATLVGLLVFGPVFQAIDGAFFEDSRLAEREQALAEEKARRLPIYESLRDRVRAGDRSALRSCVAQCDDIGRMLASQEEILALRVEAATTLIRVGGATPDTDDVTSLVIAAALLAEQNLDLDPNIVRMGFALSQRPDFSTLAELNPYTRNELVFVRALSIIYGRHLAIRVMSEPKMRASFNVDCVGTVLANYRISDEPRAVTANARSACGAAQQVLNPRERSPKEE</sequence>
<accession>A0AAW8CRL5</accession>
<evidence type="ECO:0000313" key="2">
    <source>
        <dbReference type="EMBL" id="MDP9894118.1"/>
    </source>
</evidence>
<evidence type="ECO:0000313" key="3">
    <source>
        <dbReference type="Proteomes" id="UP001242045"/>
    </source>
</evidence>
<organism evidence="2 3">
    <name type="scientific">Variovorax boronicumulans</name>
    <dbReference type="NCBI Taxonomy" id="436515"/>
    <lineage>
        <taxon>Bacteria</taxon>
        <taxon>Pseudomonadati</taxon>
        <taxon>Pseudomonadota</taxon>
        <taxon>Betaproteobacteria</taxon>
        <taxon>Burkholderiales</taxon>
        <taxon>Comamonadaceae</taxon>
        <taxon>Variovorax</taxon>
    </lineage>
</organism>
<keyword evidence="1" id="KW-0732">Signal</keyword>
<proteinExistence type="predicted"/>
<dbReference type="PROSITE" id="PS51257">
    <property type="entry name" value="PROKAR_LIPOPROTEIN"/>
    <property type="match status" value="1"/>
</dbReference>
<comment type="caution">
    <text evidence="2">The sequence shown here is derived from an EMBL/GenBank/DDBJ whole genome shotgun (WGS) entry which is preliminary data.</text>
</comment>